<evidence type="ECO:0000313" key="2">
    <source>
        <dbReference type="Proteomes" id="UP000287651"/>
    </source>
</evidence>
<name>A0A426XIC0_ENSVE</name>
<dbReference type="Proteomes" id="UP000287651">
    <property type="component" value="Unassembled WGS sequence"/>
</dbReference>
<reference evidence="1 2" key="1">
    <citation type="journal article" date="2014" name="Agronomy (Basel)">
        <title>A Draft Genome Sequence for Ensete ventricosum, the Drought-Tolerant Tree Against Hunger.</title>
        <authorList>
            <person name="Harrison J."/>
            <person name="Moore K.A."/>
            <person name="Paszkiewicz K."/>
            <person name="Jones T."/>
            <person name="Grant M."/>
            <person name="Ambacheew D."/>
            <person name="Muzemil S."/>
            <person name="Studholme D.J."/>
        </authorList>
    </citation>
    <scope>NUCLEOTIDE SEQUENCE [LARGE SCALE GENOMIC DNA]</scope>
</reference>
<sequence length="49" mass="5393">MGSRTSTVSQKNTTVINLVQSRVSIDSSCTVSEIQNTSHSQRISPWEVI</sequence>
<evidence type="ECO:0000313" key="1">
    <source>
        <dbReference type="EMBL" id="RRT39226.1"/>
    </source>
</evidence>
<dbReference type="EMBL" id="AMZH03020363">
    <property type="protein sequence ID" value="RRT39226.1"/>
    <property type="molecule type" value="Genomic_DNA"/>
</dbReference>
<proteinExistence type="predicted"/>
<gene>
    <name evidence="1" type="ORF">B296_00041105</name>
</gene>
<dbReference type="AlphaFoldDB" id="A0A426XIC0"/>
<organism evidence="1 2">
    <name type="scientific">Ensete ventricosum</name>
    <name type="common">Abyssinian banana</name>
    <name type="synonym">Musa ensete</name>
    <dbReference type="NCBI Taxonomy" id="4639"/>
    <lineage>
        <taxon>Eukaryota</taxon>
        <taxon>Viridiplantae</taxon>
        <taxon>Streptophyta</taxon>
        <taxon>Embryophyta</taxon>
        <taxon>Tracheophyta</taxon>
        <taxon>Spermatophyta</taxon>
        <taxon>Magnoliopsida</taxon>
        <taxon>Liliopsida</taxon>
        <taxon>Zingiberales</taxon>
        <taxon>Musaceae</taxon>
        <taxon>Ensete</taxon>
    </lineage>
</organism>
<comment type="caution">
    <text evidence="1">The sequence shown here is derived from an EMBL/GenBank/DDBJ whole genome shotgun (WGS) entry which is preliminary data.</text>
</comment>
<protein>
    <submittedName>
        <fullName evidence="1">Uncharacterized protein</fullName>
    </submittedName>
</protein>
<accession>A0A426XIC0</accession>